<feature type="signal peptide" evidence="2">
    <location>
        <begin position="1"/>
        <end position="24"/>
    </location>
</feature>
<feature type="chain" id="PRO_5009123741" description="Xylanolytic transcriptional activator regulatory domain-containing protein" evidence="2">
    <location>
        <begin position="25"/>
        <end position="348"/>
    </location>
</feature>
<organism evidence="4 5">
    <name type="scientific">Aspergillus cristatus</name>
    <name type="common">Chinese Fuzhuan brick tea-fermentation fungus</name>
    <name type="synonym">Eurotium cristatum</name>
    <dbReference type="NCBI Taxonomy" id="573508"/>
    <lineage>
        <taxon>Eukaryota</taxon>
        <taxon>Fungi</taxon>
        <taxon>Dikarya</taxon>
        <taxon>Ascomycota</taxon>
        <taxon>Pezizomycotina</taxon>
        <taxon>Eurotiomycetes</taxon>
        <taxon>Eurotiomycetidae</taxon>
        <taxon>Eurotiales</taxon>
        <taxon>Aspergillaceae</taxon>
        <taxon>Aspergillus</taxon>
        <taxon>Aspergillus subgen. Aspergillus</taxon>
    </lineage>
</organism>
<gene>
    <name evidence="4" type="ORF">SI65_04322</name>
</gene>
<keyword evidence="5" id="KW-1185">Reference proteome</keyword>
<evidence type="ECO:0000313" key="4">
    <source>
        <dbReference type="EMBL" id="ODM21269.1"/>
    </source>
</evidence>
<evidence type="ECO:0000256" key="1">
    <source>
        <dbReference type="ARBA" id="ARBA00023242"/>
    </source>
</evidence>
<keyword evidence="2" id="KW-0732">Signal</keyword>
<evidence type="ECO:0000259" key="3">
    <source>
        <dbReference type="Pfam" id="PF04082"/>
    </source>
</evidence>
<reference evidence="4 5" key="1">
    <citation type="journal article" date="2016" name="BMC Genomics">
        <title>Comparative genomic and transcriptomic analyses of the Fuzhuan brick tea-fermentation fungus Aspergillus cristatus.</title>
        <authorList>
            <person name="Ge Y."/>
            <person name="Wang Y."/>
            <person name="Liu Y."/>
            <person name="Tan Y."/>
            <person name="Ren X."/>
            <person name="Zhang X."/>
            <person name="Hyde K.D."/>
            <person name="Liu Y."/>
            <person name="Liu Z."/>
        </authorList>
    </citation>
    <scope>NUCLEOTIDE SEQUENCE [LARGE SCALE GENOMIC DNA]</scope>
    <source>
        <strain evidence="4 5">GZAAS20.1005</strain>
    </source>
</reference>
<accession>A0A1E3BK03</accession>
<name>A0A1E3BK03_ASPCR</name>
<protein>
    <recommendedName>
        <fullName evidence="3">Xylanolytic transcriptional activator regulatory domain-containing protein</fullName>
    </recommendedName>
</protein>
<dbReference type="GO" id="GO:0006351">
    <property type="term" value="P:DNA-templated transcription"/>
    <property type="evidence" value="ECO:0007669"/>
    <property type="project" value="InterPro"/>
</dbReference>
<dbReference type="GO" id="GO:0003677">
    <property type="term" value="F:DNA binding"/>
    <property type="evidence" value="ECO:0007669"/>
    <property type="project" value="InterPro"/>
</dbReference>
<comment type="caution">
    <text evidence="4">The sequence shown here is derived from an EMBL/GenBank/DDBJ whole genome shotgun (WGS) entry which is preliminary data.</text>
</comment>
<dbReference type="Pfam" id="PF04082">
    <property type="entry name" value="Fungal_trans"/>
    <property type="match status" value="1"/>
</dbReference>
<dbReference type="AlphaFoldDB" id="A0A1E3BK03"/>
<dbReference type="CDD" id="cd12148">
    <property type="entry name" value="fungal_TF_MHR"/>
    <property type="match status" value="1"/>
</dbReference>
<keyword evidence="1" id="KW-0539">Nucleus</keyword>
<feature type="domain" description="Xylanolytic transcriptional activator regulatory" evidence="3">
    <location>
        <begin position="4"/>
        <end position="90"/>
    </location>
</feature>
<evidence type="ECO:0000313" key="5">
    <source>
        <dbReference type="Proteomes" id="UP000094569"/>
    </source>
</evidence>
<dbReference type="VEuPathDB" id="FungiDB:SI65_04322"/>
<proteinExistence type="predicted"/>
<dbReference type="GO" id="GO:0008270">
    <property type="term" value="F:zinc ion binding"/>
    <property type="evidence" value="ECO:0007669"/>
    <property type="project" value="InterPro"/>
</dbReference>
<dbReference type="InterPro" id="IPR007219">
    <property type="entry name" value="XnlR_reg_dom"/>
</dbReference>
<dbReference type="Proteomes" id="UP000094569">
    <property type="component" value="Unassembled WGS sequence"/>
</dbReference>
<evidence type="ECO:0000256" key="2">
    <source>
        <dbReference type="SAM" id="SignalP"/>
    </source>
</evidence>
<dbReference type="OrthoDB" id="103819at2759"/>
<sequence length="348" mass="40187">MLSPPTLTLVQALLSGAMLMQFLGNMPQSWMMTSFAARSTAFLNHHVYTSDTFSEQTDEMKLSMAWCFYLDKVLSALFRQPPSLPKLDFDSVTLTQWDAFPLVFQFVLEMASIMDRALELQLRKYIIDYKNKPHMIVQDETQTDWIAGTLCHHTLLNSFFQLRFNLFMEKKDQGKYLENARKALTTFHHLQNRALHSNPSQPNASFFAWTILLFPLHPFFSLFCDVVGTSNLQDLQLMQSITSKLSPFRPTSKSAAKLHRLFMLPYDDVVTSIMLRAYMLMPDAFKIHSDGDWRDWRSARHDCRYLFGEEPKCPWAGKKNDKTALEVLYPIAWLLLDLPGFGGLIEGN</sequence>
<dbReference type="STRING" id="573508.A0A1E3BK03"/>
<dbReference type="EMBL" id="JXNT01000003">
    <property type="protein sequence ID" value="ODM21269.1"/>
    <property type="molecule type" value="Genomic_DNA"/>
</dbReference>